<evidence type="ECO:0000313" key="3">
    <source>
        <dbReference type="Proteomes" id="UP000037558"/>
    </source>
</evidence>
<accession>A0A0M0LGV5</accession>
<name>A0A0M0LGV5_9BACI</name>
<dbReference type="EMBL" id="LILC01000002">
    <property type="protein sequence ID" value="KOO50289.1"/>
    <property type="molecule type" value="Genomic_DNA"/>
</dbReference>
<feature type="domain" description="DUF2268" evidence="1">
    <location>
        <begin position="65"/>
        <end position="256"/>
    </location>
</feature>
<comment type="caution">
    <text evidence="2">The sequence shown here is derived from an EMBL/GenBank/DDBJ whole genome shotgun (WGS) entry which is preliminary data.</text>
</comment>
<dbReference type="Proteomes" id="UP000037558">
    <property type="component" value="Unassembled WGS sequence"/>
</dbReference>
<evidence type="ECO:0000259" key="1">
    <source>
        <dbReference type="Pfam" id="PF10026"/>
    </source>
</evidence>
<reference evidence="3" key="1">
    <citation type="submission" date="2015-08" db="EMBL/GenBank/DDBJ databases">
        <title>Fjat-14210 dsm16467.</title>
        <authorList>
            <person name="Liu B."/>
            <person name="Wang J."/>
            <person name="Zhu Y."/>
            <person name="Liu G."/>
            <person name="Chen Q."/>
            <person name="Chen Z."/>
            <person name="Lan J."/>
            <person name="Che J."/>
            <person name="Ge C."/>
            <person name="Shi H."/>
            <person name="Pan Z."/>
            <person name="Liu X."/>
        </authorList>
    </citation>
    <scope>NUCLEOTIDE SEQUENCE [LARGE SCALE GENOMIC DNA]</scope>
    <source>
        <strain evidence="3">DSM 16467</strain>
    </source>
</reference>
<dbReference type="PATRIC" id="fig|284581.3.peg.353"/>
<proteinExistence type="predicted"/>
<organism evidence="2 3">
    <name type="scientific">Priestia koreensis</name>
    <dbReference type="NCBI Taxonomy" id="284581"/>
    <lineage>
        <taxon>Bacteria</taxon>
        <taxon>Bacillati</taxon>
        <taxon>Bacillota</taxon>
        <taxon>Bacilli</taxon>
        <taxon>Bacillales</taxon>
        <taxon>Bacillaceae</taxon>
        <taxon>Priestia</taxon>
    </lineage>
</organism>
<gene>
    <name evidence="2" type="ORF">AMD01_00560</name>
</gene>
<dbReference type="OrthoDB" id="2449457at2"/>
<dbReference type="STRING" id="284581.AMD01_00560"/>
<dbReference type="RefSeq" id="WP_053399438.1">
    <property type="nucleotide sequence ID" value="NZ_LILC01000002.1"/>
</dbReference>
<sequence length="262" mass="30573">MAVMQTDHWMEEGIENASVVFKNLKPYFSGLSIKEIQGLLSSHGMYQPGKELAQTIKDLTEKKRLWKAVQRQYEELKKEWRGPDIPIFLFLSNSHNRRLQHEYNGRSGIAFDDKLFLFLSPDTMLKEVLAVLTHEYHHVCRIQQLKIKEENTTLLDSIMMEGLAEYAVKEYCGDEYLAPWTKYYSKEKAKSHWDSLLKPHETLRRTERKHDDLLLGRKWYPNMLGYNTGFHIAVNCGTQPAMTTKKMLTMTAEEILSCSSFS</sequence>
<dbReference type="InterPro" id="IPR018728">
    <property type="entry name" value="DUF2268"/>
</dbReference>
<dbReference type="AlphaFoldDB" id="A0A0M0LGV5"/>
<evidence type="ECO:0000313" key="2">
    <source>
        <dbReference type="EMBL" id="KOO50289.1"/>
    </source>
</evidence>
<protein>
    <recommendedName>
        <fullName evidence="1">DUF2268 domain-containing protein</fullName>
    </recommendedName>
</protein>
<keyword evidence="3" id="KW-1185">Reference proteome</keyword>
<dbReference type="Pfam" id="PF10026">
    <property type="entry name" value="DUF2268"/>
    <property type="match status" value="1"/>
</dbReference>